<dbReference type="OrthoDB" id="73997at2759"/>
<dbReference type="InterPro" id="IPR056842">
    <property type="entry name" value="THADA-like_TPR_C"/>
</dbReference>
<feature type="domain" description="tRNA (32-2'-O)-methyltransferase regulator THADA-like C-terminal TPR repeats region" evidence="4">
    <location>
        <begin position="418"/>
        <end position="571"/>
    </location>
</feature>
<dbReference type="AlphaFoldDB" id="A0A7G2CB70"/>
<dbReference type="SUPFAM" id="SSF48371">
    <property type="entry name" value="ARM repeat"/>
    <property type="match status" value="1"/>
</dbReference>
<dbReference type="Pfam" id="PF10350">
    <property type="entry name" value="DUF2428"/>
    <property type="match status" value="1"/>
</dbReference>
<evidence type="ECO:0000313" key="5">
    <source>
        <dbReference type="EMBL" id="CAD2216695.1"/>
    </source>
</evidence>
<accession>A0A7G2CB70</accession>
<evidence type="ECO:0000256" key="2">
    <source>
        <dbReference type="ARBA" id="ARBA00022694"/>
    </source>
</evidence>
<comment type="similarity">
    <text evidence="1">Belongs to the THADA family.</text>
</comment>
<dbReference type="InterPro" id="IPR016024">
    <property type="entry name" value="ARM-type_fold"/>
</dbReference>
<evidence type="ECO:0000313" key="6">
    <source>
        <dbReference type="Proteomes" id="UP000515908"/>
    </source>
</evidence>
<dbReference type="InterPro" id="IPR051954">
    <property type="entry name" value="tRNA_methyltransferase_THADA"/>
</dbReference>
<evidence type="ECO:0000259" key="3">
    <source>
        <dbReference type="Pfam" id="PF10350"/>
    </source>
</evidence>
<dbReference type="Proteomes" id="UP000515908">
    <property type="component" value="Chromosome 07"/>
</dbReference>
<dbReference type="InterPro" id="IPR019442">
    <property type="entry name" value="THADA/TRM732_DUF2428"/>
</dbReference>
<gene>
    <name evidence="5" type="ORF">ADEAN_000415700</name>
</gene>
<feature type="domain" description="DUF2428" evidence="3">
    <location>
        <begin position="172"/>
        <end position="416"/>
    </location>
</feature>
<evidence type="ECO:0000259" key="4">
    <source>
        <dbReference type="Pfam" id="PF25151"/>
    </source>
</evidence>
<evidence type="ECO:0000256" key="1">
    <source>
        <dbReference type="ARBA" id="ARBA00010409"/>
    </source>
</evidence>
<dbReference type="VEuPathDB" id="TriTrypDB:ADEAN_000415700"/>
<sequence>MRCYSIFLHAVAHVLKAEHIGLVFCDAVVPLLLSTLSDGWGQARLAALELLQLFSEHTSLIARLSNAESVEQEKKIAYNAQAFRIAEGSALKIALFLSQQLKSDSSAFGPIVALLNDELTAIDELSKEIGADEGHKRIYKTPLHGRLSVSGETFKLCVHHSKDKKEVIEWSNRLLETCSKVFQACAAFVGTESGDGEESVDCRGHVFDKDTPDSESHTRIVVNNTWLSLRVAAGCVEEAIKAPSAGVSALNWEAIHRVAFDLVHTLLVTKHNGVMRCARSTLHTLCASLLRDRDTKFRQIPSEILQSVLGAEGVRSDNLSRMLRRSQGLPHIILSVLEAEDPQTSSLFSMTMQSVLEAAKETPSSLSEEVQLSQQSNALNVLKFIFDNRNFADRVVSYLEEVFSIATLGFKHPSWNIRNSSLILFSSVLHRFIGEHPSLGGAGVNTSLTDILKRTPAAFTFAFTEVSAAHHDNDADTVALFPVLQMLSMLSPSAQDASRAEDTKVRQMIEAVWACKGSRNLMVRSCSAAALTCIVPRHFIVSMVQRGTAVLTGAKDALYLNHVHGVLLQLLQFHHKYIGSCQHSVKAHRSNDTPESVRKSILEAIVGVLLDGKRELAACARVCPPISSTLLALMSNVLFFLPKYNLSKAGDVVSLSVELVKSALSCPLVQSVERDTVHEGAALSLIGALQLSLKHGQNAERDATREEIGSLIAESHRPVQDGRHTLFSSFLNQLNYCVEERLLESGDVQHILRSLSVFPIEESTVDALNALSYGIRQSTSPPLGCVAWWSLTSHVAFLAEFSETTGDKRIVALLEELLLLPVKKKASMEYSSEFVVSAIRYIVKYVHLSTQNVLEMLSYYAQADQMPHIRLSVVDAVRSSLGNVKDVNTTTCRYVLLLLCLLLDDSAEVRDAACIAVQKVSPEIIGSPRDVMTSILVLVLYLRDGIRQKCIQSDDVKMLLDLAEPDDETASGDESDANDEVLFEKESDNMFAESGFLKYLYSTITLSGTAQNTFTTLTKVLTEAEKIQSDTLYNEF</sequence>
<protein>
    <submittedName>
        <fullName evidence="5">Death-receptor fusion protein (DUF2428), putative</fullName>
    </submittedName>
</protein>
<organism evidence="5 6">
    <name type="scientific">Angomonas deanei</name>
    <dbReference type="NCBI Taxonomy" id="59799"/>
    <lineage>
        <taxon>Eukaryota</taxon>
        <taxon>Discoba</taxon>
        <taxon>Euglenozoa</taxon>
        <taxon>Kinetoplastea</taxon>
        <taxon>Metakinetoplastina</taxon>
        <taxon>Trypanosomatida</taxon>
        <taxon>Trypanosomatidae</taxon>
        <taxon>Strigomonadinae</taxon>
        <taxon>Angomonas</taxon>
    </lineage>
</organism>
<dbReference type="Pfam" id="PF25151">
    <property type="entry name" value="TPR_Trm732_C"/>
    <property type="match status" value="1"/>
</dbReference>
<keyword evidence="6" id="KW-1185">Reference proteome</keyword>
<dbReference type="PANTHER" id="PTHR14387:SF0">
    <property type="entry name" value="DUF2428 DOMAIN-CONTAINING PROTEIN"/>
    <property type="match status" value="1"/>
</dbReference>
<dbReference type="GO" id="GO:0005829">
    <property type="term" value="C:cytosol"/>
    <property type="evidence" value="ECO:0007669"/>
    <property type="project" value="TreeGrafter"/>
</dbReference>
<name>A0A7G2CB70_9TRYP</name>
<keyword evidence="2" id="KW-0819">tRNA processing</keyword>
<proteinExistence type="inferred from homology"/>
<keyword evidence="5" id="KW-0675">Receptor</keyword>
<reference evidence="5 6" key="1">
    <citation type="submission" date="2020-08" db="EMBL/GenBank/DDBJ databases">
        <authorList>
            <person name="Newling K."/>
            <person name="Davey J."/>
            <person name="Forrester S."/>
        </authorList>
    </citation>
    <scope>NUCLEOTIDE SEQUENCE [LARGE SCALE GENOMIC DNA]</scope>
    <source>
        <strain evidence="6">Crithidia deanei Carvalho (ATCC PRA-265)</strain>
    </source>
</reference>
<dbReference type="GO" id="GO:0030488">
    <property type="term" value="P:tRNA methylation"/>
    <property type="evidence" value="ECO:0007669"/>
    <property type="project" value="TreeGrafter"/>
</dbReference>
<dbReference type="EMBL" id="LR877151">
    <property type="protein sequence ID" value="CAD2216695.1"/>
    <property type="molecule type" value="Genomic_DNA"/>
</dbReference>
<dbReference type="PANTHER" id="PTHR14387">
    <property type="entry name" value="THADA/DEATH RECEPTOR INTERACTING PROTEIN"/>
    <property type="match status" value="1"/>
</dbReference>